<sequence>MLVGATLNFSDINSYAKVSRSGSGLSNNFKPSVENSNNEGRNFQVSPVYVSSKISKLKNGEAFDYPSTQRYSTLDEELLANYDDVNMKNQAQDRFHPPPKFEHSIAHSNAVRQQNNNNENSSSPPGSSPSASSSSSNYQTLPKQVFSSDFNYPSTSKPIMDNLPSITIDNYSPDNSYSEQPVSYVSGKMPYQGPDNLPSYLEKFPSKPQFPSYIDTTFPLDNEHLSFHHDHQDDDEHNHELIYDHPPDHYDHYDHHHHHHHMTMTTTTEEPEEMNDQRLSKRPYSYYYLGKKLWYLPLYFSIYFIIYIGALVLKSIARHKINFPSTLANVGDTRSINNIPDWWDLTKIVLDAIDDITTRLHD</sequence>
<feature type="region of interest" description="Disordered" evidence="1">
    <location>
        <begin position="19"/>
        <end position="41"/>
    </location>
</feature>
<feature type="region of interest" description="Disordered" evidence="1">
    <location>
        <begin position="114"/>
        <end position="139"/>
    </location>
</feature>
<reference evidence="3 4" key="1">
    <citation type="submission" date="2020-08" db="EMBL/GenBank/DDBJ databases">
        <title>Aphidius gifuensis genome sequencing and assembly.</title>
        <authorList>
            <person name="Du Z."/>
        </authorList>
    </citation>
    <scope>NUCLEOTIDE SEQUENCE [LARGE SCALE GENOMIC DNA]</scope>
    <source>
        <strain evidence="3">YNYX2018</strain>
        <tissue evidence="3">Adults</tissue>
    </source>
</reference>
<evidence type="ECO:0000313" key="4">
    <source>
        <dbReference type="Proteomes" id="UP000639338"/>
    </source>
</evidence>
<evidence type="ECO:0000256" key="1">
    <source>
        <dbReference type="SAM" id="MobiDB-lite"/>
    </source>
</evidence>
<feature type="compositionally biased region" description="Low complexity" evidence="1">
    <location>
        <begin position="115"/>
        <end position="137"/>
    </location>
</feature>
<feature type="transmembrane region" description="Helical" evidence="2">
    <location>
        <begin position="293"/>
        <end position="313"/>
    </location>
</feature>
<dbReference type="Proteomes" id="UP000639338">
    <property type="component" value="Unassembled WGS sequence"/>
</dbReference>
<proteinExistence type="predicted"/>
<dbReference type="OrthoDB" id="8194095at2759"/>
<gene>
    <name evidence="3" type="ORF">HCN44_009695</name>
</gene>
<organism evidence="3 4">
    <name type="scientific">Aphidius gifuensis</name>
    <name type="common">Parasitoid wasp</name>
    <dbReference type="NCBI Taxonomy" id="684658"/>
    <lineage>
        <taxon>Eukaryota</taxon>
        <taxon>Metazoa</taxon>
        <taxon>Ecdysozoa</taxon>
        <taxon>Arthropoda</taxon>
        <taxon>Hexapoda</taxon>
        <taxon>Insecta</taxon>
        <taxon>Pterygota</taxon>
        <taxon>Neoptera</taxon>
        <taxon>Endopterygota</taxon>
        <taxon>Hymenoptera</taxon>
        <taxon>Apocrita</taxon>
        <taxon>Ichneumonoidea</taxon>
        <taxon>Braconidae</taxon>
        <taxon>Aphidiinae</taxon>
        <taxon>Aphidius</taxon>
    </lineage>
</organism>
<comment type="caution">
    <text evidence="3">The sequence shown here is derived from an EMBL/GenBank/DDBJ whole genome shotgun (WGS) entry which is preliminary data.</text>
</comment>
<keyword evidence="4" id="KW-1185">Reference proteome</keyword>
<evidence type="ECO:0000313" key="3">
    <source>
        <dbReference type="EMBL" id="KAF7998297.1"/>
    </source>
</evidence>
<keyword evidence="2" id="KW-1133">Transmembrane helix</keyword>
<dbReference type="EMBL" id="JACMRX010000001">
    <property type="protein sequence ID" value="KAF7998297.1"/>
    <property type="molecule type" value="Genomic_DNA"/>
</dbReference>
<accession>A0A835CWA3</accession>
<feature type="compositionally biased region" description="Polar residues" evidence="1">
    <location>
        <begin position="20"/>
        <end position="41"/>
    </location>
</feature>
<keyword evidence="2" id="KW-0472">Membrane</keyword>
<name>A0A835CWA3_APHGI</name>
<dbReference type="AlphaFoldDB" id="A0A835CWA3"/>
<protein>
    <submittedName>
        <fullName evidence="3">Uncharacterized protein</fullName>
    </submittedName>
</protein>
<evidence type="ECO:0000256" key="2">
    <source>
        <dbReference type="SAM" id="Phobius"/>
    </source>
</evidence>
<keyword evidence="2" id="KW-0812">Transmembrane</keyword>